<evidence type="ECO:0000256" key="6">
    <source>
        <dbReference type="ARBA" id="ARBA00022857"/>
    </source>
</evidence>
<evidence type="ECO:0000256" key="10">
    <source>
        <dbReference type="PIRSR" id="PIRSR000193-1"/>
    </source>
</evidence>
<evidence type="ECO:0000256" key="9">
    <source>
        <dbReference type="NCBIfam" id="TIGR00112"/>
    </source>
</evidence>
<evidence type="ECO:0000313" key="13">
    <source>
        <dbReference type="EMBL" id="KUO39513.1"/>
    </source>
</evidence>
<dbReference type="FunFam" id="1.10.3730.10:FF:000001">
    <property type="entry name" value="Pyrroline-5-carboxylate reductase"/>
    <property type="match status" value="1"/>
</dbReference>
<proteinExistence type="inferred from homology"/>
<comment type="catalytic activity">
    <reaction evidence="8">
        <text>L-proline + NAD(+) = (S)-1-pyrroline-5-carboxylate + NADH + 2 H(+)</text>
        <dbReference type="Rhea" id="RHEA:14105"/>
        <dbReference type="ChEBI" id="CHEBI:15378"/>
        <dbReference type="ChEBI" id="CHEBI:17388"/>
        <dbReference type="ChEBI" id="CHEBI:57540"/>
        <dbReference type="ChEBI" id="CHEBI:57945"/>
        <dbReference type="ChEBI" id="CHEBI:60039"/>
        <dbReference type="EC" id="1.5.1.2"/>
    </reaction>
</comment>
<dbReference type="STRING" id="1776334.APZ16_00255"/>
<dbReference type="UniPathway" id="UPA00098">
    <property type="reaction ID" value="UER00361"/>
</dbReference>
<dbReference type="HAMAP" id="MF_01925">
    <property type="entry name" value="P5C_reductase"/>
    <property type="match status" value="1"/>
</dbReference>
<evidence type="ECO:0000256" key="1">
    <source>
        <dbReference type="ARBA" id="ARBA00004496"/>
    </source>
</evidence>
<dbReference type="InterPro" id="IPR029036">
    <property type="entry name" value="P5CR_dimer"/>
</dbReference>
<sequence length="262" mass="28345">MRVGIIGGGNLGSALAEGFLKSGVLRAEEIFVSDPEEEKLRKLARLSLQVTTDNRRLVEECDVVFIAVKPDRVESVLREVEDLSAGKLFVSVAAGVSTKFIEARTRARVIRAMPNICGSVLKMASAFSPGSRATKEDEEIVTRLLGSLGTTARVEERLMSAVTGISGSGPAFFFYLIKAVQEAGMELGLSREVAFKLAAQTARGAGEMALTSEEQIDELIRRVCTPRGTTIEGMKVLEERKVADAIREAIKAAARRAEELSR</sequence>
<dbReference type="PANTHER" id="PTHR11645">
    <property type="entry name" value="PYRROLINE-5-CARBOXYLATE REDUCTASE"/>
    <property type="match status" value="1"/>
</dbReference>
<keyword evidence="6 8" id="KW-0521">NADP</keyword>
<keyword evidence="7 8" id="KW-0560">Oxidoreductase</keyword>
<protein>
    <recommendedName>
        <fullName evidence="8 9">Pyrroline-5-carboxylate reductase</fullName>
        <shortName evidence="8">P5C reductase</shortName>
        <shortName evidence="8">P5CR</shortName>
        <ecNumber evidence="8 9">1.5.1.2</ecNumber>
    </recommendedName>
    <alternativeName>
        <fullName evidence="8">PCA reductase</fullName>
    </alternativeName>
</protein>
<feature type="domain" description="Pyrroline-5-carboxylate reductase dimerisation" evidence="12">
    <location>
        <begin position="156"/>
        <end position="260"/>
    </location>
</feature>
<dbReference type="NCBIfam" id="TIGR00112">
    <property type="entry name" value="proC"/>
    <property type="match status" value="1"/>
</dbReference>
<dbReference type="InterPro" id="IPR008927">
    <property type="entry name" value="6-PGluconate_DH-like_C_sf"/>
</dbReference>
<dbReference type="Pfam" id="PF03807">
    <property type="entry name" value="F420_oxidored"/>
    <property type="match status" value="1"/>
</dbReference>
<accession>A0A147JSQ2</accession>
<dbReference type="GO" id="GO:0004735">
    <property type="term" value="F:pyrroline-5-carboxylate reductase activity"/>
    <property type="evidence" value="ECO:0007669"/>
    <property type="project" value="UniProtKB-UniRule"/>
</dbReference>
<feature type="binding site" evidence="10">
    <location>
        <begin position="6"/>
        <end position="11"/>
    </location>
    <ligand>
        <name>NADP(+)</name>
        <dbReference type="ChEBI" id="CHEBI:58349"/>
    </ligand>
</feature>
<comment type="similarity">
    <text evidence="2 8">Belongs to the pyrroline-5-carboxylate reductase family.</text>
</comment>
<keyword evidence="3 8" id="KW-0963">Cytoplasm</keyword>
<evidence type="ECO:0000256" key="2">
    <source>
        <dbReference type="ARBA" id="ARBA00005525"/>
    </source>
</evidence>
<dbReference type="FunFam" id="3.40.50.720:FF:000190">
    <property type="entry name" value="Pyrroline-5-carboxylate reductase"/>
    <property type="match status" value="1"/>
</dbReference>
<dbReference type="EC" id="1.5.1.2" evidence="8 9"/>
<dbReference type="Proteomes" id="UP000074294">
    <property type="component" value="Unassembled WGS sequence"/>
</dbReference>
<keyword evidence="4 8" id="KW-0028">Amino-acid biosynthesis</keyword>
<dbReference type="PANTHER" id="PTHR11645:SF0">
    <property type="entry name" value="PYRROLINE-5-CARBOXYLATE REDUCTASE 3"/>
    <property type="match status" value="1"/>
</dbReference>
<feature type="binding site" evidence="10">
    <location>
        <begin position="67"/>
        <end position="70"/>
    </location>
    <ligand>
        <name>NADP(+)</name>
        <dbReference type="ChEBI" id="CHEBI:58349"/>
    </ligand>
</feature>
<reference evidence="13 14" key="1">
    <citation type="journal article" date="2016" name="Nat. Microbiol.">
        <title>Genomic inference of the metabolism of cosmopolitan subsurface Archaea, Hadesarchaea.</title>
        <authorList>
            <person name="Baker B.J."/>
            <person name="Saw J.H."/>
            <person name="Lind A.E."/>
            <person name="Lazar C.S."/>
            <person name="Hinrichs K.-U."/>
            <person name="Teske A.P."/>
            <person name="Ettema T.J."/>
        </authorList>
    </citation>
    <scope>NUCLEOTIDE SEQUENCE [LARGE SCALE GENOMIC DNA]</scope>
</reference>
<dbReference type="InterPro" id="IPR028939">
    <property type="entry name" value="P5C_Rdtase_cat_N"/>
</dbReference>
<evidence type="ECO:0000256" key="3">
    <source>
        <dbReference type="ARBA" id="ARBA00022490"/>
    </source>
</evidence>
<dbReference type="InterPro" id="IPR036291">
    <property type="entry name" value="NAD(P)-bd_dom_sf"/>
</dbReference>
<keyword evidence="5 8" id="KW-0641">Proline biosynthesis</keyword>
<dbReference type="PIRSF" id="PIRSF000193">
    <property type="entry name" value="Pyrrol-5-carb_rd"/>
    <property type="match status" value="1"/>
</dbReference>
<evidence type="ECO:0000259" key="12">
    <source>
        <dbReference type="Pfam" id="PF14748"/>
    </source>
</evidence>
<dbReference type="EMBL" id="LQMQ01000062">
    <property type="protein sequence ID" value="KUO39513.1"/>
    <property type="molecule type" value="Genomic_DNA"/>
</dbReference>
<dbReference type="InterPro" id="IPR000304">
    <property type="entry name" value="Pyrroline-COOH_reductase"/>
</dbReference>
<comment type="function">
    <text evidence="8">Catalyzes the reduction of 1-pyrroline-5-carboxylate (PCA) to L-proline.</text>
</comment>
<evidence type="ECO:0000256" key="4">
    <source>
        <dbReference type="ARBA" id="ARBA00022605"/>
    </source>
</evidence>
<dbReference type="GO" id="GO:0005737">
    <property type="term" value="C:cytoplasm"/>
    <property type="evidence" value="ECO:0007669"/>
    <property type="project" value="UniProtKB-SubCell"/>
</dbReference>
<dbReference type="GO" id="GO:0055129">
    <property type="term" value="P:L-proline biosynthetic process"/>
    <property type="evidence" value="ECO:0007669"/>
    <property type="project" value="UniProtKB-UniRule"/>
</dbReference>
<dbReference type="SUPFAM" id="SSF48179">
    <property type="entry name" value="6-phosphogluconate dehydrogenase C-terminal domain-like"/>
    <property type="match status" value="1"/>
</dbReference>
<evidence type="ECO:0000259" key="11">
    <source>
        <dbReference type="Pfam" id="PF03807"/>
    </source>
</evidence>
<gene>
    <name evidence="8" type="primary">proC</name>
    <name evidence="13" type="ORF">APZ16_00255</name>
</gene>
<dbReference type="Gene3D" id="3.40.50.720">
    <property type="entry name" value="NAD(P)-binding Rossmann-like Domain"/>
    <property type="match status" value="1"/>
</dbReference>
<feature type="domain" description="Pyrroline-5-carboxylate reductase catalytic N-terminal" evidence="11">
    <location>
        <begin position="2"/>
        <end position="95"/>
    </location>
</feature>
<evidence type="ECO:0000256" key="7">
    <source>
        <dbReference type="ARBA" id="ARBA00023002"/>
    </source>
</evidence>
<comment type="catalytic activity">
    <reaction evidence="8">
        <text>L-proline + NADP(+) = (S)-1-pyrroline-5-carboxylate + NADPH + 2 H(+)</text>
        <dbReference type="Rhea" id="RHEA:14109"/>
        <dbReference type="ChEBI" id="CHEBI:15378"/>
        <dbReference type="ChEBI" id="CHEBI:17388"/>
        <dbReference type="ChEBI" id="CHEBI:57783"/>
        <dbReference type="ChEBI" id="CHEBI:58349"/>
        <dbReference type="ChEBI" id="CHEBI:60039"/>
        <dbReference type="EC" id="1.5.1.2"/>
    </reaction>
</comment>
<dbReference type="SUPFAM" id="SSF51735">
    <property type="entry name" value="NAD(P)-binding Rossmann-fold domains"/>
    <property type="match status" value="1"/>
</dbReference>
<comment type="pathway">
    <text evidence="8">Amino-acid biosynthesis; L-proline biosynthesis; L-proline from L-glutamate 5-semialdehyde: step 1/1.</text>
</comment>
<feature type="binding site" evidence="10">
    <location>
        <position position="54"/>
    </location>
    <ligand>
        <name>NADPH</name>
        <dbReference type="ChEBI" id="CHEBI:57783"/>
    </ligand>
</feature>
<name>A0A147JSQ2_HADYE</name>
<organism evidence="13 14">
    <name type="scientific">Hadarchaeum yellowstonense</name>
    <dbReference type="NCBI Taxonomy" id="1776334"/>
    <lineage>
        <taxon>Archaea</taxon>
        <taxon>Methanobacteriati</taxon>
        <taxon>Candidatus Hadarchaeota</taxon>
        <taxon>Candidatus Hadarchaeia</taxon>
        <taxon>Candidatus Hadarchaeales</taxon>
        <taxon>Candidatus Hadarchaeaceae</taxon>
        <taxon>Candidatus Hadarchaeum</taxon>
    </lineage>
</organism>
<evidence type="ECO:0000313" key="14">
    <source>
        <dbReference type="Proteomes" id="UP000074294"/>
    </source>
</evidence>
<dbReference type="AlphaFoldDB" id="A0A147JSQ2"/>
<dbReference type="Pfam" id="PF14748">
    <property type="entry name" value="P5CR_dimer"/>
    <property type="match status" value="1"/>
</dbReference>
<evidence type="ECO:0000256" key="5">
    <source>
        <dbReference type="ARBA" id="ARBA00022650"/>
    </source>
</evidence>
<dbReference type="Gene3D" id="1.10.3730.10">
    <property type="entry name" value="ProC C-terminal domain-like"/>
    <property type="match status" value="1"/>
</dbReference>
<comment type="caution">
    <text evidence="13">The sequence shown here is derived from an EMBL/GenBank/DDBJ whole genome shotgun (WGS) entry which is preliminary data.</text>
</comment>
<comment type="subcellular location">
    <subcellularLocation>
        <location evidence="1 8">Cytoplasm</location>
    </subcellularLocation>
</comment>
<evidence type="ECO:0000256" key="8">
    <source>
        <dbReference type="HAMAP-Rule" id="MF_01925"/>
    </source>
</evidence>